<organism evidence="12 13">
    <name type="scientific">Nadsonia fulvescens var. elongata DSM 6958</name>
    <dbReference type="NCBI Taxonomy" id="857566"/>
    <lineage>
        <taxon>Eukaryota</taxon>
        <taxon>Fungi</taxon>
        <taxon>Dikarya</taxon>
        <taxon>Ascomycota</taxon>
        <taxon>Saccharomycotina</taxon>
        <taxon>Dipodascomycetes</taxon>
        <taxon>Dipodascales</taxon>
        <taxon>Dipodascales incertae sedis</taxon>
        <taxon>Nadsonia</taxon>
    </lineage>
</organism>
<keyword evidence="5" id="KW-0862">Zinc</keyword>
<keyword evidence="3" id="KW-0479">Metal-binding</keyword>
<dbReference type="Proteomes" id="UP000095009">
    <property type="component" value="Unassembled WGS sequence"/>
</dbReference>
<comment type="similarity">
    <text evidence="6">Belongs to the RMD5/GID2 family.</text>
</comment>
<proteinExistence type="inferred from homology"/>
<dbReference type="InterPro" id="IPR006595">
    <property type="entry name" value="CTLH_C"/>
</dbReference>
<feature type="domain" description="RING-Gid-type" evidence="11">
    <location>
        <begin position="324"/>
        <end position="368"/>
    </location>
</feature>
<evidence type="ECO:0000313" key="13">
    <source>
        <dbReference type="Proteomes" id="UP000095009"/>
    </source>
</evidence>
<evidence type="ECO:0000256" key="2">
    <source>
        <dbReference type="ARBA" id="ARBA00022490"/>
    </source>
</evidence>
<reference evidence="12 13" key="1">
    <citation type="journal article" date="2016" name="Proc. Natl. Acad. Sci. U.S.A.">
        <title>Comparative genomics of biotechnologically important yeasts.</title>
        <authorList>
            <person name="Riley R."/>
            <person name="Haridas S."/>
            <person name="Wolfe K.H."/>
            <person name="Lopes M.R."/>
            <person name="Hittinger C.T."/>
            <person name="Goeker M."/>
            <person name="Salamov A.A."/>
            <person name="Wisecaver J.H."/>
            <person name="Long T.M."/>
            <person name="Calvey C.H."/>
            <person name="Aerts A.L."/>
            <person name="Barry K.W."/>
            <person name="Choi C."/>
            <person name="Clum A."/>
            <person name="Coughlan A.Y."/>
            <person name="Deshpande S."/>
            <person name="Douglass A.P."/>
            <person name="Hanson S.J."/>
            <person name="Klenk H.-P."/>
            <person name="LaButti K.M."/>
            <person name="Lapidus A."/>
            <person name="Lindquist E.A."/>
            <person name="Lipzen A.M."/>
            <person name="Meier-Kolthoff J.P."/>
            <person name="Ohm R.A."/>
            <person name="Otillar R.P."/>
            <person name="Pangilinan J.L."/>
            <person name="Peng Y."/>
            <person name="Rokas A."/>
            <person name="Rosa C.A."/>
            <person name="Scheuner C."/>
            <person name="Sibirny A.A."/>
            <person name="Slot J.C."/>
            <person name="Stielow J.B."/>
            <person name="Sun H."/>
            <person name="Kurtzman C.P."/>
            <person name="Blackwell M."/>
            <person name="Grigoriev I.V."/>
            <person name="Jeffries T.W."/>
        </authorList>
    </citation>
    <scope>NUCLEOTIDE SEQUENCE [LARGE SCALE GENOMIC DNA]</scope>
    <source>
        <strain evidence="12 13">DSM 6958</strain>
    </source>
</reference>
<dbReference type="FunFam" id="3.30.40.10:FF:000143">
    <property type="entry name" value="Regulator of gluconeogenesis Rmd5"/>
    <property type="match status" value="1"/>
</dbReference>
<evidence type="ECO:0000256" key="6">
    <source>
        <dbReference type="ARBA" id="ARBA00061136"/>
    </source>
</evidence>
<evidence type="ECO:0000256" key="4">
    <source>
        <dbReference type="ARBA" id="ARBA00022771"/>
    </source>
</evidence>
<evidence type="ECO:0000256" key="1">
    <source>
        <dbReference type="ARBA" id="ARBA00004496"/>
    </source>
</evidence>
<dbReference type="PANTHER" id="PTHR12170">
    <property type="entry name" value="MACROPHAGE ERYTHROBLAST ATTACHER-RELATED"/>
    <property type="match status" value="1"/>
</dbReference>
<evidence type="ECO:0000256" key="9">
    <source>
        <dbReference type="PROSITE-ProRule" id="PRU01215"/>
    </source>
</evidence>
<protein>
    <recommendedName>
        <fullName evidence="8">GID complex catalytic subunit 2</fullName>
    </recommendedName>
    <alternativeName>
        <fullName evidence="7">Glucose-induced degradation protein 2</fullName>
    </alternativeName>
</protein>
<dbReference type="SMART" id="SM00757">
    <property type="entry name" value="CRA"/>
    <property type="match status" value="1"/>
</dbReference>
<dbReference type="AlphaFoldDB" id="A0A1E3PN00"/>
<dbReference type="GO" id="GO:0008270">
    <property type="term" value="F:zinc ion binding"/>
    <property type="evidence" value="ECO:0007669"/>
    <property type="project" value="UniProtKB-KW"/>
</dbReference>
<dbReference type="SUPFAM" id="SSF57850">
    <property type="entry name" value="RING/U-box"/>
    <property type="match status" value="1"/>
</dbReference>
<dbReference type="OrthoDB" id="1933281at2759"/>
<dbReference type="GO" id="GO:0005634">
    <property type="term" value="C:nucleus"/>
    <property type="evidence" value="ECO:0007669"/>
    <property type="project" value="TreeGrafter"/>
</dbReference>
<evidence type="ECO:0000256" key="8">
    <source>
        <dbReference type="ARBA" id="ARBA00080744"/>
    </source>
</evidence>
<dbReference type="CDD" id="cd16652">
    <property type="entry name" value="dRING_Rmd5p-like"/>
    <property type="match status" value="1"/>
</dbReference>
<comment type="subcellular location">
    <subcellularLocation>
        <location evidence="1">Cytoplasm</location>
    </subcellularLocation>
</comment>
<dbReference type="STRING" id="857566.A0A1E3PN00"/>
<feature type="domain" description="CTLH" evidence="10">
    <location>
        <begin position="143"/>
        <end position="200"/>
    </location>
</feature>
<gene>
    <name evidence="12" type="ORF">NADFUDRAFT_82526</name>
</gene>
<dbReference type="InterPro" id="IPR027370">
    <property type="entry name" value="Znf-RING_euk"/>
</dbReference>
<sequence length="383" mass="43404">METILKEFEKLQENGQLSKCQGLVDDLLDTLMKSRTQIEQGDVNNIDAYLKLLKSKVDTYTKRAKLHQKEIHGPLSRFGKSLDKSFKTNFSSAYQAPTFLKSNEEALNKAISMHFVRNGNFEVAQVFMNESGGSYVSDTTIAQFEAMFVILHSLKNNNLGPAIAWASDNRDYLKHRGSDLEFNLHKCQFVRLLLDPENSPSVVLNYARTKFGVFSDIYLSEISRLMTSLLYRHELDLSPYANLRYSPSFEEICQSFTNEYCASIGFSSDSPLYLAVTAGSAALPILAKMGSIMKLKRAEWSSLNELPVEIELPKKFQFHPIFVCPVSKEQTTDLNPPRMLVCGHIISQESLNAISRNRSNSKFKCPYCPSECTALEAKRVYFE</sequence>
<dbReference type="InterPro" id="IPR006594">
    <property type="entry name" value="LisH"/>
</dbReference>
<dbReference type="InterPro" id="IPR037683">
    <property type="entry name" value="Rmd5_dRing"/>
</dbReference>
<evidence type="ECO:0000256" key="7">
    <source>
        <dbReference type="ARBA" id="ARBA00075398"/>
    </source>
</evidence>
<evidence type="ECO:0000313" key="12">
    <source>
        <dbReference type="EMBL" id="ODQ66821.1"/>
    </source>
</evidence>
<dbReference type="GO" id="GO:0005737">
    <property type="term" value="C:cytoplasm"/>
    <property type="evidence" value="ECO:0007669"/>
    <property type="project" value="UniProtKB-SubCell"/>
</dbReference>
<dbReference type="GO" id="GO:0034657">
    <property type="term" value="C:GID complex"/>
    <property type="evidence" value="ECO:0007669"/>
    <property type="project" value="TreeGrafter"/>
</dbReference>
<evidence type="ECO:0000259" key="10">
    <source>
        <dbReference type="PROSITE" id="PS50897"/>
    </source>
</evidence>
<accession>A0A1E3PN00</accession>
<dbReference type="InterPro" id="IPR013144">
    <property type="entry name" value="CRA_dom"/>
</dbReference>
<evidence type="ECO:0000256" key="5">
    <source>
        <dbReference type="ARBA" id="ARBA00022833"/>
    </source>
</evidence>
<dbReference type="GO" id="GO:0043161">
    <property type="term" value="P:proteasome-mediated ubiquitin-dependent protein catabolic process"/>
    <property type="evidence" value="ECO:0007669"/>
    <property type="project" value="InterPro"/>
</dbReference>
<dbReference type="PROSITE" id="PS50897">
    <property type="entry name" value="CTLH"/>
    <property type="match status" value="1"/>
</dbReference>
<keyword evidence="4 9" id="KW-0863">Zinc-finger</keyword>
<dbReference type="PROSITE" id="PS51867">
    <property type="entry name" value="ZF_RING_GID"/>
    <property type="match status" value="1"/>
</dbReference>
<dbReference type="InterPro" id="IPR024964">
    <property type="entry name" value="CTLH/CRA"/>
</dbReference>
<dbReference type="Pfam" id="PF13445">
    <property type="entry name" value="zf-RING_UBOX"/>
    <property type="match status" value="1"/>
</dbReference>
<dbReference type="GO" id="GO:0061630">
    <property type="term" value="F:ubiquitin protein ligase activity"/>
    <property type="evidence" value="ECO:0007669"/>
    <property type="project" value="InterPro"/>
</dbReference>
<dbReference type="EMBL" id="KV454408">
    <property type="protein sequence ID" value="ODQ66821.1"/>
    <property type="molecule type" value="Genomic_DNA"/>
</dbReference>
<dbReference type="Gene3D" id="3.30.40.10">
    <property type="entry name" value="Zinc/RING finger domain, C3HC4 (zinc finger)"/>
    <property type="match status" value="1"/>
</dbReference>
<dbReference type="InterPro" id="IPR013083">
    <property type="entry name" value="Znf_RING/FYVE/PHD"/>
</dbReference>
<feature type="zinc finger region" description="RING-Gid-type" evidence="9">
    <location>
        <begin position="324"/>
        <end position="368"/>
    </location>
</feature>
<dbReference type="PROSITE" id="PS50896">
    <property type="entry name" value="LISH"/>
    <property type="match status" value="1"/>
</dbReference>
<dbReference type="Pfam" id="PF10607">
    <property type="entry name" value="CTLH"/>
    <property type="match status" value="1"/>
</dbReference>
<name>A0A1E3PN00_9ASCO</name>
<keyword evidence="2" id="KW-0963">Cytoplasm</keyword>
<dbReference type="PANTHER" id="PTHR12170:SF3">
    <property type="entry name" value="GH10162P"/>
    <property type="match status" value="1"/>
</dbReference>
<dbReference type="InterPro" id="IPR045098">
    <property type="entry name" value="Fyv10_fam"/>
</dbReference>
<dbReference type="InterPro" id="IPR044063">
    <property type="entry name" value="ZF_RING_GID"/>
</dbReference>
<keyword evidence="13" id="KW-1185">Reference proteome</keyword>
<evidence type="ECO:0000259" key="11">
    <source>
        <dbReference type="PROSITE" id="PS51867"/>
    </source>
</evidence>
<evidence type="ECO:0000256" key="3">
    <source>
        <dbReference type="ARBA" id="ARBA00022723"/>
    </source>
</evidence>